<dbReference type="Gene3D" id="3.10.105.10">
    <property type="entry name" value="Dipeptide-binding Protein, Domain 3"/>
    <property type="match status" value="1"/>
</dbReference>
<dbReference type="GO" id="GO:1904680">
    <property type="term" value="F:peptide transmembrane transporter activity"/>
    <property type="evidence" value="ECO:0007669"/>
    <property type="project" value="TreeGrafter"/>
</dbReference>
<dbReference type="InterPro" id="IPR000914">
    <property type="entry name" value="SBP_5_dom"/>
</dbReference>
<dbReference type="RefSeq" id="WP_279523646.1">
    <property type="nucleotide sequence ID" value="NZ_JARVII010000003.1"/>
</dbReference>
<sequence>MYRIRRFARACAGLTLIALLAAPAAFAAHGYALWGELKYPPGFAHFDYVNADAPKGGELRLVSSFRVSTFDKYNPFTLKGTAPAYLDDLLFDTLLIGSLDEAGSAYGLLAEDVEVAPDRLSATFRLRPQARFHNGDPVLAADVKHSFDTLTGPHARPAYATLMADVAGADALDERTVRFRFKKPSRELPLTVGALPVFSRQWGQGKPFNEVVMEPPIGSGPYRIGPVRFGKDITYVRDPAYWGRDLNVRRGTGHFDRILVKIYRDNTARLEAFKAGEFDLMRVFSAGDWARRMSGKRFATGELVKGSFRHRLPTGFQSYVLNSRRPALQDARVRQALGLALDYEWMNRRFFYGSYNRVKGLFGNTECAAEGLPDAAQLALMEPLRAQIPAAAFGAAFEPPRTDRPEDGPHGLRHNLRRAQALLAEAGWRPDASGWLRNAQGQPLALEYLDSSEAGARVVGAWQRNLEKIGVRLSLRAVDFALYQQRLDRFDFDITSLAYAGAALPGQEMAELFGSAAARAEGSGNYPGAASAAIDELIARMVGARGHADYLAACRALERVITHSHYLLPQWYSPVHNMAYNAWRLHPPAVTPAYFQAETWAIWTWWARSAEAAASPRGAP</sequence>
<comment type="caution">
    <text evidence="4">The sequence shown here is derived from an EMBL/GenBank/DDBJ whole genome shotgun (WGS) entry which is preliminary data.</text>
</comment>
<dbReference type="PANTHER" id="PTHR30290:SF64">
    <property type="entry name" value="ABC TRANSPORTER PERIPLASMIC BINDING PROTEIN"/>
    <property type="match status" value="1"/>
</dbReference>
<feature type="signal peptide" evidence="2">
    <location>
        <begin position="1"/>
        <end position="27"/>
    </location>
</feature>
<evidence type="ECO:0000313" key="5">
    <source>
        <dbReference type="Proteomes" id="UP001237156"/>
    </source>
</evidence>
<dbReference type="InterPro" id="IPR039424">
    <property type="entry name" value="SBP_5"/>
</dbReference>
<evidence type="ECO:0000256" key="2">
    <source>
        <dbReference type="SAM" id="SignalP"/>
    </source>
</evidence>
<keyword evidence="5" id="KW-1185">Reference proteome</keyword>
<dbReference type="GO" id="GO:0015833">
    <property type="term" value="P:peptide transport"/>
    <property type="evidence" value="ECO:0007669"/>
    <property type="project" value="TreeGrafter"/>
</dbReference>
<dbReference type="GO" id="GO:0042884">
    <property type="term" value="P:microcin transport"/>
    <property type="evidence" value="ECO:0007669"/>
    <property type="project" value="TreeGrafter"/>
</dbReference>
<dbReference type="Pfam" id="PF00496">
    <property type="entry name" value="SBP_bac_5"/>
    <property type="match status" value="1"/>
</dbReference>
<feature type="domain" description="Solute-binding protein family 5" evidence="3">
    <location>
        <begin position="107"/>
        <end position="517"/>
    </location>
</feature>
<dbReference type="InterPro" id="IPR030678">
    <property type="entry name" value="Peptide/Ni-bd"/>
</dbReference>
<dbReference type="PIRSF" id="PIRSF002741">
    <property type="entry name" value="MppA"/>
    <property type="match status" value="1"/>
</dbReference>
<dbReference type="GO" id="GO:0043190">
    <property type="term" value="C:ATP-binding cassette (ABC) transporter complex"/>
    <property type="evidence" value="ECO:0007669"/>
    <property type="project" value="InterPro"/>
</dbReference>
<dbReference type="EMBL" id="JARVII010000003">
    <property type="protein sequence ID" value="MDG9698582.1"/>
    <property type="molecule type" value="Genomic_DNA"/>
</dbReference>
<gene>
    <name evidence="4" type="ORF">QB898_02400</name>
</gene>
<dbReference type="SUPFAM" id="SSF53850">
    <property type="entry name" value="Periplasmic binding protein-like II"/>
    <property type="match status" value="1"/>
</dbReference>
<dbReference type="CDD" id="cd08497">
    <property type="entry name" value="MbnE-like"/>
    <property type="match status" value="1"/>
</dbReference>
<dbReference type="Gene3D" id="3.40.190.10">
    <property type="entry name" value="Periplasmic binding protein-like II"/>
    <property type="match status" value="1"/>
</dbReference>
<accession>A0AAW6RIN7</accession>
<name>A0AAW6RIN7_9BURK</name>
<keyword evidence="1 2" id="KW-0732">Signal</keyword>
<reference evidence="4 5" key="1">
    <citation type="submission" date="2023-04" db="EMBL/GenBank/DDBJ databases">
        <title>Ottowia paracancer sp. nov., isolated from human stomach.</title>
        <authorList>
            <person name="Song Y."/>
        </authorList>
    </citation>
    <scope>NUCLEOTIDE SEQUENCE [LARGE SCALE GENOMIC DNA]</scope>
    <source>
        <strain evidence="4 5">10c7w1</strain>
    </source>
</reference>
<proteinExistence type="predicted"/>
<dbReference type="Proteomes" id="UP001237156">
    <property type="component" value="Unassembled WGS sequence"/>
</dbReference>
<evidence type="ECO:0000256" key="1">
    <source>
        <dbReference type="ARBA" id="ARBA00022729"/>
    </source>
</evidence>
<evidence type="ECO:0000313" key="4">
    <source>
        <dbReference type="EMBL" id="MDG9698582.1"/>
    </source>
</evidence>
<dbReference type="GO" id="GO:0030288">
    <property type="term" value="C:outer membrane-bounded periplasmic space"/>
    <property type="evidence" value="ECO:0007669"/>
    <property type="project" value="TreeGrafter"/>
</dbReference>
<dbReference type="AlphaFoldDB" id="A0AAW6RIN7"/>
<protein>
    <submittedName>
        <fullName evidence="4">Extracellular solute-binding protein</fullName>
    </submittedName>
</protein>
<organism evidence="4 5">
    <name type="scientific">Ottowia cancrivicina</name>
    <dbReference type="NCBI Taxonomy" id="3040346"/>
    <lineage>
        <taxon>Bacteria</taxon>
        <taxon>Pseudomonadati</taxon>
        <taxon>Pseudomonadota</taxon>
        <taxon>Betaproteobacteria</taxon>
        <taxon>Burkholderiales</taxon>
        <taxon>Comamonadaceae</taxon>
        <taxon>Ottowia</taxon>
    </lineage>
</organism>
<feature type="chain" id="PRO_5043958562" evidence="2">
    <location>
        <begin position="28"/>
        <end position="620"/>
    </location>
</feature>
<evidence type="ECO:0000259" key="3">
    <source>
        <dbReference type="Pfam" id="PF00496"/>
    </source>
</evidence>
<dbReference type="PANTHER" id="PTHR30290">
    <property type="entry name" value="PERIPLASMIC BINDING COMPONENT OF ABC TRANSPORTER"/>
    <property type="match status" value="1"/>
</dbReference>